<name>A0A8J8NV86_HALGN</name>
<organism evidence="1 2">
    <name type="scientific">Halteria grandinella</name>
    <dbReference type="NCBI Taxonomy" id="5974"/>
    <lineage>
        <taxon>Eukaryota</taxon>
        <taxon>Sar</taxon>
        <taxon>Alveolata</taxon>
        <taxon>Ciliophora</taxon>
        <taxon>Intramacronucleata</taxon>
        <taxon>Spirotrichea</taxon>
        <taxon>Stichotrichia</taxon>
        <taxon>Sporadotrichida</taxon>
        <taxon>Halteriidae</taxon>
        <taxon>Halteria</taxon>
    </lineage>
</organism>
<proteinExistence type="predicted"/>
<dbReference type="AlphaFoldDB" id="A0A8J8NV86"/>
<evidence type="ECO:0000313" key="1">
    <source>
        <dbReference type="EMBL" id="TNV82133.1"/>
    </source>
</evidence>
<evidence type="ECO:0000313" key="2">
    <source>
        <dbReference type="Proteomes" id="UP000785679"/>
    </source>
</evidence>
<dbReference type="Proteomes" id="UP000785679">
    <property type="component" value="Unassembled WGS sequence"/>
</dbReference>
<keyword evidence="2" id="KW-1185">Reference proteome</keyword>
<reference evidence="1" key="1">
    <citation type="submission" date="2019-06" db="EMBL/GenBank/DDBJ databases">
        <authorList>
            <person name="Zheng W."/>
        </authorList>
    </citation>
    <scope>NUCLEOTIDE SEQUENCE</scope>
    <source>
        <strain evidence="1">QDHG01</strain>
    </source>
</reference>
<gene>
    <name evidence="1" type="ORF">FGO68_gene8516</name>
</gene>
<accession>A0A8J8NV86</accession>
<sequence>MRDFRGQGKFSLLVRQYPSVQCLEMEQNWAPKSIYLGLLHLSEITDQRTRTSLIMIQLLSCLELFSSCYFLSSMPYPQFSPYPQLKPLFQNY</sequence>
<dbReference type="EMBL" id="RRYP01005331">
    <property type="protein sequence ID" value="TNV82133.1"/>
    <property type="molecule type" value="Genomic_DNA"/>
</dbReference>
<protein>
    <submittedName>
        <fullName evidence="1">Uncharacterized protein</fullName>
    </submittedName>
</protein>
<comment type="caution">
    <text evidence="1">The sequence shown here is derived from an EMBL/GenBank/DDBJ whole genome shotgun (WGS) entry which is preliminary data.</text>
</comment>